<dbReference type="InterPro" id="IPR043129">
    <property type="entry name" value="ATPase_NBD"/>
</dbReference>
<dbReference type="CDD" id="cd10170">
    <property type="entry name" value="ASKHA_NBD_HSP70"/>
    <property type="match status" value="1"/>
</dbReference>
<feature type="compositionally biased region" description="Low complexity" evidence="1">
    <location>
        <begin position="37"/>
        <end position="64"/>
    </location>
</feature>
<evidence type="ECO:0000313" key="3">
    <source>
        <dbReference type="Proteomes" id="UP000654913"/>
    </source>
</evidence>
<dbReference type="RefSeq" id="XP_041555948.1">
    <property type="nucleotide sequence ID" value="XM_041703243.1"/>
</dbReference>
<dbReference type="KEGG" id="apuu:APUU_40198A"/>
<keyword evidence="3" id="KW-1185">Reference proteome</keyword>
<dbReference type="Proteomes" id="UP000654913">
    <property type="component" value="Chromosome 4"/>
</dbReference>
<feature type="region of interest" description="Disordered" evidence="1">
    <location>
        <begin position="1"/>
        <end position="79"/>
    </location>
</feature>
<dbReference type="PANTHER" id="PTHR42749">
    <property type="entry name" value="CELL SHAPE-DETERMINING PROTEIN MREB"/>
    <property type="match status" value="1"/>
</dbReference>
<reference evidence="2" key="2">
    <citation type="submission" date="2021-02" db="EMBL/GenBank/DDBJ databases">
        <title>Aspergillus puulaauensis MK2 genome sequence.</title>
        <authorList>
            <person name="Futagami T."/>
            <person name="Mori K."/>
            <person name="Kadooka C."/>
            <person name="Tanaka T."/>
        </authorList>
    </citation>
    <scope>NUCLEOTIDE SEQUENCE</scope>
    <source>
        <strain evidence="2">MK2</strain>
    </source>
</reference>
<protein>
    <recommendedName>
        <fullName evidence="4">Actin-like ATPase domain-containing protein</fullName>
    </recommendedName>
</protein>
<dbReference type="OrthoDB" id="2963168at2759"/>
<evidence type="ECO:0000313" key="2">
    <source>
        <dbReference type="EMBL" id="BCS23754.1"/>
    </source>
</evidence>
<organism evidence="2 3">
    <name type="scientific">Aspergillus puulaauensis</name>
    <dbReference type="NCBI Taxonomy" id="1220207"/>
    <lineage>
        <taxon>Eukaryota</taxon>
        <taxon>Fungi</taxon>
        <taxon>Dikarya</taxon>
        <taxon>Ascomycota</taxon>
        <taxon>Pezizomycotina</taxon>
        <taxon>Eurotiomycetes</taxon>
        <taxon>Eurotiomycetidae</taxon>
        <taxon>Eurotiales</taxon>
        <taxon>Aspergillaceae</taxon>
        <taxon>Aspergillus</taxon>
    </lineage>
</organism>
<evidence type="ECO:0000256" key="1">
    <source>
        <dbReference type="SAM" id="MobiDB-lite"/>
    </source>
</evidence>
<evidence type="ECO:0008006" key="4">
    <source>
        <dbReference type="Google" id="ProtNLM"/>
    </source>
</evidence>
<dbReference type="PANTHER" id="PTHR42749:SF8">
    <property type="entry name" value="HSP70 FAMILY PROTEIN (AFU_ORTHOLOGUE AFUA_3G13740)"/>
    <property type="match status" value="1"/>
</dbReference>
<dbReference type="Gene3D" id="3.90.640.10">
    <property type="entry name" value="Actin, Chain A, domain 4"/>
    <property type="match status" value="1"/>
</dbReference>
<gene>
    <name evidence="2" type="ORF">APUU_40198A</name>
</gene>
<reference evidence="2" key="1">
    <citation type="submission" date="2021-01" db="EMBL/GenBank/DDBJ databases">
        <authorList>
            <consortium name="Aspergillus puulaauensis MK2 genome sequencing consortium"/>
            <person name="Kazuki M."/>
            <person name="Futagami T."/>
        </authorList>
    </citation>
    <scope>NUCLEOTIDE SEQUENCE</scope>
    <source>
        <strain evidence="2">MK2</strain>
    </source>
</reference>
<dbReference type="SUPFAM" id="SSF53067">
    <property type="entry name" value="Actin-like ATPase domain"/>
    <property type="match status" value="2"/>
</dbReference>
<accession>A0A7R8ALA5</accession>
<proteinExistence type="predicted"/>
<dbReference type="AlphaFoldDB" id="A0A7R8ALA5"/>
<dbReference type="GeneID" id="64973759"/>
<sequence length="683" mass="75865">MANLRGLASRKRRRASTIVESDAGVPDTDEDVRMLDPSPSRSRSLWSGSTNGDTTAAGTSASSPGGPPESSPSSTCGSQQVRTKFIIGLDYGTTFSSVSYVKFDPDNPPVTLRGEQIHSVTHWPGAGSRSRNPDVPSESWYLGDEFHWGYGARRAILESDDDNLDCRNRIIQYAKLLLPGDQKDTRGPRQELKRTLHRAKKDEVDVTRDYLREVLKHTKEFLEDREGFDAKCEVELVFCVPAGWPHKAIRTMQEVLLDIARGIELGDLTPPYVLNEPEAAAAYILEAGSGIEKMTAGEVFIVCDAGGGTVDAITYKVDRERPFRVQEVVAPTGSNCGSSYVNQALKEKVINRIKSTPYTSVQGPSLEYTIENGLMINFEYEVKRDFKPRAGLDGTTVLPIPGLQRNEALGFGSGTIHISRREVAGLFKPSLQGISKLISQQIRAVAAKGLNVEKILLTGGFSEAPIFRAHIEAEFKDLKQMYAPRNLDPTVAVSHGAVFRAMNKSDGPKRIVQSNFGFLQIEERNLRLSAHRVATPTDGEHDGKMYIHDVLDWVIKKELVLSKHQKFRTRNWQVFGINNELVIYQKVWVSDFDNARDHYQADSKPNKGAEVFGMLQIDFDPVREEGLLEVKSGRRGKYYEIHYELAMEVDGRNLTVKAFCPPGGQCRAETQLCIAAAFIPGTD</sequence>
<dbReference type="Gene3D" id="3.30.420.40">
    <property type="match status" value="2"/>
</dbReference>
<name>A0A7R8ALA5_9EURO</name>
<dbReference type="EMBL" id="AP024446">
    <property type="protein sequence ID" value="BCS23754.1"/>
    <property type="molecule type" value="Genomic_DNA"/>
</dbReference>